<dbReference type="STRING" id="160492.XF_2033"/>
<evidence type="ECO:0000256" key="1">
    <source>
        <dbReference type="SAM" id="MobiDB-lite"/>
    </source>
</evidence>
<dbReference type="Proteomes" id="UP000000812">
    <property type="component" value="Chromosome"/>
</dbReference>
<dbReference type="KEGG" id="xfa:XF_2033"/>
<name>Q9PBV2_XYLFA</name>
<evidence type="ECO:0000313" key="2">
    <source>
        <dbReference type="EMBL" id="AAF84835.1"/>
    </source>
</evidence>
<gene>
    <name evidence="2" type="ordered locus">XF_2033</name>
</gene>
<dbReference type="eggNOG" id="COG0741">
    <property type="taxonomic scope" value="Bacteria"/>
</dbReference>
<accession>Q9PBV2</accession>
<reference evidence="2 3" key="1">
    <citation type="journal article" date="2000" name="Nature">
        <title>The genome sequence of the plant pathogen Xylella fastidiosa.</title>
        <authorList>
            <person name="Simpson A.J."/>
            <person name="Reinach F.C."/>
            <person name="Arruda P."/>
            <person name="Abreu F.A."/>
            <person name="Acencio M."/>
            <person name="Alvarenga R."/>
            <person name="Alves L.M."/>
            <person name="Araya J.E."/>
            <person name="Baia G.S."/>
            <person name="Baptista C.S."/>
            <person name="Barros M.H."/>
            <person name="Bonaccorsi E.D."/>
            <person name="Bordin S."/>
            <person name="Bove J.M."/>
            <person name="Briones M.R."/>
            <person name="Bueno M.R."/>
            <person name="Camargo A.A."/>
            <person name="Camargo L.E."/>
            <person name="Carraro D.M."/>
            <person name="Carrer H."/>
            <person name="Colauto N.B."/>
            <person name="Colombo C."/>
            <person name="Costa F.F."/>
            <person name="Costa M.C."/>
            <person name="Costa-Neto C.M."/>
            <person name="Coutinho L.L."/>
            <person name="Cristofani M."/>
            <person name="Dias-Neto E."/>
            <person name="Docena C."/>
            <person name="El-Dorry H."/>
            <person name="Facincani A.P."/>
            <person name="Ferreira A.J."/>
            <person name="Ferreira V.C."/>
            <person name="Ferro J.A."/>
            <person name="Fraga J.S."/>
            <person name="Franca S.C."/>
            <person name="Franco M.C."/>
            <person name="Frohme M."/>
            <person name="Furlan L.R."/>
            <person name="Garnier M."/>
            <person name="Goldman G.H."/>
            <person name="Goldman M.H."/>
            <person name="Gomes S.L."/>
            <person name="Gruber A."/>
            <person name="Ho P.L."/>
            <person name="Hoheisel J.D."/>
            <person name="Junqueira M.L."/>
            <person name="Kemper E.L."/>
            <person name="Kitajima J.P."/>
            <person name="Krieger J.E."/>
            <person name="Kuramae E.E."/>
            <person name="Laigret F."/>
            <person name="Lambais M.R."/>
            <person name="Leite L.C."/>
            <person name="Lemos E.G."/>
            <person name="Lemos M.V."/>
            <person name="Lopes S.A."/>
            <person name="Lopes C.R."/>
            <person name="Machado J.A."/>
            <person name="Machado M.A."/>
            <person name="Madeira A.M."/>
            <person name="Madeira H.M."/>
            <person name="Marino C.L."/>
            <person name="Marques M.V."/>
            <person name="Martins E.A."/>
            <person name="Martins E.M."/>
            <person name="Matsukuma A.Y."/>
            <person name="Menck C.F."/>
            <person name="Miracca E.C."/>
            <person name="Miyaki C.Y."/>
            <person name="Monteriro-Vitorello C.B."/>
            <person name="Moon D.H."/>
            <person name="Nagai M.A."/>
            <person name="Nascimento A.L."/>
            <person name="Netto L.E."/>
            <person name="Nhani A.Jr."/>
            <person name="Nobrega F.G."/>
            <person name="Nunes L.R."/>
            <person name="Oliveira M.A."/>
            <person name="de Oliveira M.C."/>
            <person name="de Oliveira R.C."/>
            <person name="Palmieri D.A."/>
            <person name="Paris A."/>
            <person name="Peixoto B.R."/>
            <person name="Pereira G.A."/>
            <person name="Pereira H.A.Jr."/>
            <person name="Pesquero J.B."/>
            <person name="Quaggio R.B."/>
            <person name="Roberto P.G."/>
            <person name="Rodrigues V."/>
            <person name="de M Rosa A.J."/>
            <person name="de Rosa V.E.Jr."/>
            <person name="de Sa R.G."/>
            <person name="Santelli R.V."/>
            <person name="Sawasaki H.E."/>
            <person name="da Silva A.C."/>
            <person name="da Silva A.M."/>
            <person name="da Silva F.R."/>
            <person name="da Silva W.A.Jr."/>
            <person name="da Silveira J.F."/>
            <person name="Silvestri M.L."/>
            <person name="Siqueira W.J."/>
            <person name="de Souza A.A."/>
            <person name="de Souza A.P."/>
            <person name="Terenzi M.F."/>
            <person name="Truffi D."/>
            <person name="Tsai S.M."/>
            <person name="Tsuhako M.H."/>
            <person name="Vallada H."/>
            <person name="Van Sluys M.A."/>
            <person name="Verjovski-Almeida S."/>
            <person name="Vettore A.L."/>
            <person name="Zago M.A."/>
            <person name="Zatz M."/>
            <person name="Meidanis J."/>
            <person name="Setubal J.C."/>
        </authorList>
    </citation>
    <scope>NUCLEOTIDE SEQUENCE [LARGE SCALE GENOMIC DNA]</scope>
    <source>
        <strain evidence="2 3">9a5c</strain>
    </source>
</reference>
<proteinExistence type="predicted"/>
<dbReference type="PIR" id="C82608">
    <property type="entry name" value="C82608"/>
</dbReference>
<dbReference type="AlphaFoldDB" id="Q9PBV2"/>
<evidence type="ECO:0000313" key="3">
    <source>
        <dbReference type="Proteomes" id="UP000000812"/>
    </source>
</evidence>
<protein>
    <submittedName>
        <fullName evidence="2">Uncharacterized protein</fullName>
    </submittedName>
</protein>
<sequence length="73" mass="7647">MIEMAAGNMTACSTPSKPVMAANTTPRVKVEMPRSSVVNTSMPVGHYNAAAADALEAVFGHHPAIHRTAANTR</sequence>
<dbReference type="EMBL" id="AE003849">
    <property type="protein sequence ID" value="AAF84835.1"/>
    <property type="molecule type" value="Genomic_DNA"/>
</dbReference>
<dbReference type="HOGENOM" id="CLU_2704033_0_0_6"/>
<feature type="compositionally biased region" description="Polar residues" evidence="1">
    <location>
        <begin position="10"/>
        <end position="20"/>
    </location>
</feature>
<organism evidence="2 3">
    <name type="scientific">Xylella fastidiosa (strain 9a5c)</name>
    <dbReference type="NCBI Taxonomy" id="160492"/>
    <lineage>
        <taxon>Bacteria</taxon>
        <taxon>Pseudomonadati</taxon>
        <taxon>Pseudomonadota</taxon>
        <taxon>Gammaproteobacteria</taxon>
        <taxon>Lysobacterales</taxon>
        <taxon>Lysobacteraceae</taxon>
        <taxon>Xylella</taxon>
    </lineage>
</organism>
<feature type="region of interest" description="Disordered" evidence="1">
    <location>
        <begin position="1"/>
        <end position="20"/>
    </location>
</feature>